<reference evidence="3 4" key="1">
    <citation type="submission" date="2021-06" db="EMBL/GenBank/DDBJ databases">
        <authorList>
            <person name="Sun Q."/>
            <person name="Li D."/>
        </authorList>
    </citation>
    <scope>NUCLEOTIDE SEQUENCE [LARGE SCALE GENOMIC DNA]</scope>
    <source>
        <strain evidence="3 4">MSJ-40</strain>
    </source>
</reference>
<accession>A0ABS6E6E5</accession>
<dbReference type="RefSeq" id="WP_216519642.1">
    <property type="nucleotide sequence ID" value="NZ_JAHLPM010000008.1"/>
</dbReference>
<keyword evidence="1" id="KW-1133">Transmembrane helix</keyword>
<dbReference type="Pfam" id="PF14343">
    <property type="entry name" value="PrcB_C"/>
    <property type="match status" value="1"/>
</dbReference>
<organism evidence="3 4">
    <name type="scientific">Tissierella simiarum</name>
    <dbReference type="NCBI Taxonomy" id="2841534"/>
    <lineage>
        <taxon>Bacteria</taxon>
        <taxon>Bacillati</taxon>
        <taxon>Bacillota</taxon>
        <taxon>Tissierellia</taxon>
        <taxon>Tissierellales</taxon>
        <taxon>Tissierellaceae</taxon>
        <taxon>Tissierella</taxon>
    </lineage>
</organism>
<comment type="caution">
    <text evidence="3">The sequence shown here is derived from an EMBL/GenBank/DDBJ whole genome shotgun (WGS) entry which is preliminary data.</text>
</comment>
<feature type="domain" description="PrcB C-terminal" evidence="2">
    <location>
        <begin position="67"/>
        <end position="128"/>
    </location>
</feature>
<keyword evidence="3" id="KW-0645">Protease</keyword>
<dbReference type="EMBL" id="JAHLPM010000008">
    <property type="protein sequence ID" value="MBU5438496.1"/>
    <property type="molecule type" value="Genomic_DNA"/>
</dbReference>
<keyword evidence="3" id="KW-0378">Hydrolase</keyword>
<name>A0ABS6E6E5_9FIRM</name>
<sequence>MKKYLIIGLAVIVIIGGIFLPKVLKKSEGSVSFKTVEAADIPDKIKEILPRYLTEERALTCKLKDDIYVIVTRGEKSTKGYFVKIDKMIKENASKDHYDLVVYAKFTDPKPNEAVSQEYDYPFVIVKTNLKTMPDKVHLDIEYIE</sequence>
<evidence type="ECO:0000313" key="3">
    <source>
        <dbReference type="EMBL" id="MBU5438496.1"/>
    </source>
</evidence>
<keyword evidence="1" id="KW-0472">Membrane</keyword>
<dbReference type="InterPro" id="IPR025748">
    <property type="entry name" value="PrcB_C_dom"/>
</dbReference>
<keyword evidence="4" id="KW-1185">Reference proteome</keyword>
<evidence type="ECO:0000259" key="2">
    <source>
        <dbReference type="Pfam" id="PF14343"/>
    </source>
</evidence>
<proteinExistence type="predicted"/>
<keyword evidence="1" id="KW-0812">Transmembrane</keyword>
<protein>
    <submittedName>
        <fullName evidence="3">Protease complex subunit PrcB family protein</fullName>
    </submittedName>
</protein>
<dbReference type="GO" id="GO:0008233">
    <property type="term" value="F:peptidase activity"/>
    <property type="evidence" value="ECO:0007669"/>
    <property type="project" value="UniProtKB-KW"/>
</dbReference>
<evidence type="ECO:0000256" key="1">
    <source>
        <dbReference type="SAM" id="Phobius"/>
    </source>
</evidence>
<dbReference type="GO" id="GO:0006508">
    <property type="term" value="P:proteolysis"/>
    <property type="evidence" value="ECO:0007669"/>
    <property type="project" value="UniProtKB-KW"/>
</dbReference>
<dbReference type="Proteomes" id="UP000749471">
    <property type="component" value="Unassembled WGS sequence"/>
</dbReference>
<feature type="transmembrane region" description="Helical" evidence="1">
    <location>
        <begin position="6"/>
        <end position="24"/>
    </location>
</feature>
<gene>
    <name evidence="3" type="ORF">KQI42_10775</name>
</gene>
<evidence type="ECO:0000313" key="4">
    <source>
        <dbReference type="Proteomes" id="UP000749471"/>
    </source>
</evidence>